<keyword evidence="1" id="KW-0732">Signal</keyword>
<dbReference type="EMBL" id="JASJEU010000015">
    <property type="protein sequence ID" value="MDJ1650878.1"/>
    <property type="molecule type" value="Genomic_DNA"/>
</dbReference>
<keyword evidence="3" id="KW-1185">Reference proteome</keyword>
<dbReference type="RefSeq" id="WP_283832221.1">
    <property type="nucleotide sequence ID" value="NZ_JASJEU010000015.1"/>
</dbReference>
<protein>
    <recommendedName>
        <fullName evidence="4">WxL domain-containing protein</fullName>
    </recommendedName>
</protein>
<comment type="caution">
    <text evidence="2">The sequence shown here is derived from an EMBL/GenBank/DDBJ whole genome shotgun (WGS) entry which is preliminary data.</text>
</comment>
<reference evidence="2 3" key="1">
    <citation type="submission" date="2023-05" db="EMBL/GenBank/DDBJ databases">
        <title>Gordonibacter KGMB12511T sp. nov., isolated from faeces of healthy Korean.</title>
        <authorList>
            <person name="Kim H.S."/>
            <person name="Kim J.-S."/>
            <person name="Suh M.K."/>
            <person name="Eom M.K."/>
            <person name="Do H.E."/>
            <person name="Lee J.-S."/>
        </authorList>
    </citation>
    <scope>NUCLEOTIDE SEQUENCE [LARGE SCALE GENOMIC DNA]</scope>
    <source>
        <strain evidence="2 3">KGMB12511</strain>
    </source>
</reference>
<dbReference type="Proteomes" id="UP001232750">
    <property type="component" value="Unassembled WGS sequence"/>
</dbReference>
<gene>
    <name evidence="2" type="ORF">QNJ86_08700</name>
</gene>
<evidence type="ECO:0008006" key="4">
    <source>
        <dbReference type="Google" id="ProtNLM"/>
    </source>
</evidence>
<feature type="signal peptide" evidence="1">
    <location>
        <begin position="1"/>
        <end position="29"/>
    </location>
</feature>
<proteinExistence type="predicted"/>
<name>A0ABT7DMV9_9ACTN</name>
<evidence type="ECO:0000313" key="3">
    <source>
        <dbReference type="Proteomes" id="UP001232750"/>
    </source>
</evidence>
<feature type="chain" id="PRO_5045845251" description="WxL domain-containing protein" evidence="1">
    <location>
        <begin position="30"/>
        <end position="189"/>
    </location>
</feature>
<organism evidence="2 3">
    <name type="scientific">Gordonibacter faecis</name>
    <dbReference type="NCBI Taxonomy" id="3047475"/>
    <lineage>
        <taxon>Bacteria</taxon>
        <taxon>Bacillati</taxon>
        <taxon>Actinomycetota</taxon>
        <taxon>Coriobacteriia</taxon>
        <taxon>Eggerthellales</taxon>
        <taxon>Eggerthellaceae</taxon>
        <taxon>Gordonibacter</taxon>
    </lineage>
</organism>
<sequence>MKFTNLKRGIAGVCAATLLTGMCVAPAFAAAVTPSVSNGGVDSSNAAKTTINAQVDGQLSATVPTTLTVGISSADGSLIFPADSELYIENTSSAYGIHVVSIEASAGSLLDQSSAFASSTAANAAWLKIGTTSADKDLSSKLTVADASWDVASASKLPIKFAGAVKNVNTFDPFTLTTLTWTIGGGLYA</sequence>
<accession>A0ABT7DMV9</accession>
<evidence type="ECO:0000256" key="1">
    <source>
        <dbReference type="SAM" id="SignalP"/>
    </source>
</evidence>
<evidence type="ECO:0000313" key="2">
    <source>
        <dbReference type="EMBL" id="MDJ1650878.1"/>
    </source>
</evidence>